<dbReference type="SUPFAM" id="SSF53807">
    <property type="entry name" value="Helical backbone' metal receptor"/>
    <property type="match status" value="1"/>
</dbReference>
<dbReference type="PANTHER" id="PTHR30535:SF34">
    <property type="entry name" value="MOLYBDATE-BINDING PROTEIN MOLA"/>
    <property type="match status" value="1"/>
</dbReference>
<dbReference type="PANTHER" id="PTHR30535">
    <property type="entry name" value="VITAMIN B12-BINDING PROTEIN"/>
    <property type="match status" value="1"/>
</dbReference>
<evidence type="ECO:0000256" key="1">
    <source>
        <dbReference type="ARBA" id="ARBA00008814"/>
    </source>
</evidence>
<dbReference type="PROSITE" id="PS50983">
    <property type="entry name" value="FE_B12_PBP"/>
    <property type="match status" value="1"/>
</dbReference>
<sequence>MSYSKQKNKIRLNLVIALIVISLFSISAGAKTLTDLADRKLSLPDKIERIVAIGPGALRMVVYLEAENMVVGVEEFEKRNQQRPYIIAHPELTKLPVIGPQFGGDAELIAAQNPDLIISSYLSQAEMNNLQAKTSIPVISINDGSPGSMTEAELKMALKFLAEILNKNDRAEELINIFDQHKNELKSRTSNLDLGMNVYIGGIGNKGAQGITSTEANYPPFEYLGLNNIIEDDKKSNFTISKERLLLENPELIFIDQGGIELVEQDLKREEFKYLKAYQENEIYQLLPYNHYTTNFATMLANSYFIAETLYPEAFKMLEAKEKANQIYKQFVGQPVYSEMAEIFGGFKKMKLN</sequence>
<dbReference type="RefSeq" id="WP_258222460.1">
    <property type="nucleotide sequence ID" value="NZ_QAXS01000019.1"/>
</dbReference>
<feature type="domain" description="Fe/B12 periplasmic-binding" evidence="2">
    <location>
        <begin position="49"/>
        <end position="314"/>
    </location>
</feature>
<evidence type="ECO:0000259" key="2">
    <source>
        <dbReference type="PROSITE" id="PS50983"/>
    </source>
</evidence>
<proteinExistence type="inferred from homology"/>
<protein>
    <submittedName>
        <fullName evidence="3">Iron complex transport system substrate-binding protein</fullName>
    </submittedName>
</protein>
<dbReference type="InterPro" id="IPR050902">
    <property type="entry name" value="ABC_Transporter_SBP"/>
</dbReference>
<dbReference type="Gene3D" id="3.40.50.1980">
    <property type="entry name" value="Nitrogenase molybdenum iron protein domain"/>
    <property type="match status" value="2"/>
</dbReference>
<dbReference type="EMBL" id="QAXS01000019">
    <property type="protein sequence ID" value="PTV98121.1"/>
    <property type="molecule type" value="Genomic_DNA"/>
</dbReference>
<dbReference type="CDD" id="cd01147">
    <property type="entry name" value="HemV-2"/>
    <property type="match status" value="1"/>
</dbReference>
<evidence type="ECO:0000313" key="3">
    <source>
        <dbReference type="EMBL" id="PTV98121.1"/>
    </source>
</evidence>
<organism evidence="3 4">
    <name type="scientific">Halanaerobium saccharolyticum</name>
    <dbReference type="NCBI Taxonomy" id="43595"/>
    <lineage>
        <taxon>Bacteria</taxon>
        <taxon>Bacillati</taxon>
        <taxon>Bacillota</taxon>
        <taxon>Clostridia</taxon>
        <taxon>Halanaerobiales</taxon>
        <taxon>Halanaerobiaceae</taxon>
        <taxon>Halanaerobium</taxon>
    </lineage>
</organism>
<evidence type="ECO:0000313" key="4">
    <source>
        <dbReference type="Proteomes" id="UP000244089"/>
    </source>
</evidence>
<reference evidence="3 4" key="1">
    <citation type="submission" date="2018-04" db="EMBL/GenBank/DDBJ databases">
        <title>Subsurface microbial communities from deep shales in Ohio and West Virginia, USA.</title>
        <authorList>
            <person name="Wrighton K."/>
        </authorList>
    </citation>
    <scope>NUCLEOTIDE SEQUENCE [LARGE SCALE GENOMIC DNA]</scope>
    <source>
        <strain evidence="3 4">WC1</strain>
    </source>
</reference>
<comment type="caution">
    <text evidence="3">The sequence shown here is derived from an EMBL/GenBank/DDBJ whole genome shotgun (WGS) entry which is preliminary data.</text>
</comment>
<dbReference type="Proteomes" id="UP000244089">
    <property type="component" value="Unassembled WGS sequence"/>
</dbReference>
<dbReference type="AlphaFoldDB" id="A0A2T5RIK2"/>
<accession>A0A2T5RIK2</accession>
<dbReference type="InterPro" id="IPR002491">
    <property type="entry name" value="ABC_transptr_periplasmic_BD"/>
</dbReference>
<dbReference type="Pfam" id="PF01497">
    <property type="entry name" value="Peripla_BP_2"/>
    <property type="match status" value="1"/>
</dbReference>
<name>A0A2T5RIK2_9FIRM</name>
<comment type="similarity">
    <text evidence="1">Belongs to the bacterial solute-binding protein 8 family.</text>
</comment>
<gene>
    <name evidence="3" type="ORF">C8C76_11930</name>
</gene>